<evidence type="ECO:0000256" key="1">
    <source>
        <dbReference type="ARBA" id="ARBA00023235"/>
    </source>
</evidence>
<sequence length="658" mass="73481">MTPTVFVIGTRPEAIKVIPVYLAFQRAGIPSLICSTGQHNDLVDDIYSLFDVAPDIRLSIMKPGQSLSYITESVLQETQKYFQQIKPSMVIVQGDTASAMSAALSAFYCKIPVGHIEAGLRTHDIYAPFPEEANRQIISRIAEFHFAPTDTSAANLRAEGIPADRIFVTGNTIVDALYTIVDRLNQGAVTPSDKVRQTMDRLKQEGKFTFLLTAHRRESFDGGLHTILKTIKDYLDAHPDVVVLFPVHPNPVISATIHDVFGDHPGRLMLFPPVPYHDLVYLLSHVDGVLTDSGGIQEEAVSLHRPTLVLRNETDRPEAIEKRLAVLVGTDPAKIIRGLDEILAQPSPPDNSAKQSVYGDGRASERIAAIIQGSTRGRRKRILVGSPIRQTPDILIEFLRSLEEVDKISFDFDYHFVDDNTDLNSSKILSNFEDVHDGHCYIARPEETQESAYDSTNEVTHNWSDDAIWKVARFKDGMIEHAINQGYDYLFLIDSDLVLQPGTLEQLIADKKGIVFNVYWTSWQPNTVEMPQVWVQDEYNFFDRSTKHSPSAEEQSAAYANFATTLRTPGVYEVGGGGACTLIDRETLVKGVSFKRIPNISFWGEDRHFCVRAVALGVPLYVDTHYPAYHIYRSTDLEGIAAFKRNSVEPQASKPLPP</sequence>
<evidence type="ECO:0000259" key="5">
    <source>
        <dbReference type="Pfam" id="PF02350"/>
    </source>
</evidence>
<dbReference type="SUPFAM" id="SSF53756">
    <property type="entry name" value="UDP-Glycosyltransferase/glycogen phosphorylase"/>
    <property type="match status" value="1"/>
</dbReference>
<dbReference type="InterPro" id="IPR029044">
    <property type="entry name" value="Nucleotide-diphossugar_trans"/>
</dbReference>
<dbReference type="AlphaFoldDB" id="A0A7I7T1M1"/>
<dbReference type="SUPFAM" id="SSF53448">
    <property type="entry name" value="Nucleotide-diphospho-sugar transferases"/>
    <property type="match status" value="1"/>
</dbReference>
<evidence type="ECO:0000313" key="7">
    <source>
        <dbReference type="Proteomes" id="UP000467148"/>
    </source>
</evidence>
<keyword evidence="1 4" id="KW-0413">Isomerase</keyword>
<organism evidence="6 7">
    <name type="scientific">Mycolicibacterium helvum</name>
    <dbReference type="NCBI Taxonomy" id="1534349"/>
    <lineage>
        <taxon>Bacteria</taxon>
        <taxon>Bacillati</taxon>
        <taxon>Actinomycetota</taxon>
        <taxon>Actinomycetes</taxon>
        <taxon>Mycobacteriales</taxon>
        <taxon>Mycobacteriaceae</taxon>
        <taxon>Mycolicibacterium</taxon>
    </lineage>
</organism>
<proteinExistence type="inferred from homology"/>
<evidence type="ECO:0000256" key="2">
    <source>
        <dbReference type="ARBA" id="ARBA00038209"/>
    </source>
</evidence>
<dbReference type="RefSeq" id="WP_163746697.1">
    <property type="nucleotide sequence ID" value="NZ_AP022596.1"/>
</dbReference>
<dbReference type="KEGG" id="mhev:MHEL_12110"/>
<dbReference type="NCBIfam" id="TIGR00236">
    <property type="entry name" value="wecB"/>
    <property type="match status" value="1"/>
</dbReference>
<evidence type="ECO:0000313" key="6">
    <source>
        <dbReference type="EMBL" id="BBY62968.1"/>
    </source>
</evidence>
<dbReference type="Proteomes" id="UP000467148">
    <property type="component" value="Chromosome"/>
</dbReference>
<evidence type="ECO:0000256" key="4">
    <source>
        <dbReference type="RuleBase" id="RU003513"/>
    </source>
</evidence>
<evidence type="ECO:0000256" key="3">
    <source>
        <dbReference type="ARBA" id="ARBA00038858"/>
    </source>
</evidence>
<dbReference type="PANTHER" id="PTHR43174:SF2">
    <property type="entry name" value="UDP-N-ACETYLGLUCOSAMINE 2-EPIMERASE"/>
    <property type="match status" value="1"/>
</dbReference>
<dbReference type="GO" id="GO:0008761">
    <property type="term" value="F:UDP-N-acetylglucosamine 2-epimerase activity"/>
    <property type="evidence" value="ECO:0007669"/>
    <property type="project" value="UniProtKB-EC"/>
</dbReference>
<protein>
    <recommendedName>
        <fullName evidence="3">UDP-N-acetylglucosamine 2-epimerase (non-hydrolyzing)</fullName>
        <ecNumber evidence="3">5.1.3.14</ecNumber>
    </recommendedName>
</protein>
<dbReference type="EMBL" id="AP022596">
    <property type="protein sequence ID" value="BBY62968.1"/>
    <property type="molecule type" value="Genomic_DNA"/>
</dbReference>
<comment type="similarity">
    <text evidence="2 4">Belongs to the UDP-N-acetylglucosamine 2-epimerase family.</text>
</comment>
<dbReference type="EC" id="5.1.3.14" evidence="3"/>
<keyword evidence="7" id="KW-1185">Reference proteome</keyword>
<dbReference type="InterPro" id="IPR003331">
    <property type="entry name" value="UDP_GlcNAc_Epimerase_2_dom"/>
</dbReference>
<dbReference type="Gene3D" id="3.40.50.2000">
    <property type="entry name" value="Glycogen Phosphorylase B"/>
    <property type="match status" value="2"/>
</dbReference>
<gene>
    <name evidence="6" type="ORF">MHEL_12110</name>
</gene>
<reference evidence="6 7" key="1">
    <citation type="journal article" date="2019" name="Emerg. Microbes Infect.">
        <title>Comprehensive subspecies identification of 175 nontuberculous mycobacteria species based on 7547 genomic profiles.</title>
        <authorList>
            <person name="Matsumoto Y."/>
            <person name="Kinjo T."/>
            <person name="Motooka D."/>
            <person name="Nabeya D."/>
            <person name="Jung N."/>
            <person name="Uechi K."/>
            <person name="Horii T."/>
            <person name="Iida T."/>
            <person name="Fujita J."/>
            <person name="Nakamura S."/>
        </authorList>
    </citation>
    <scope>NUCLEOTIDE SEQUENCE [LARGE SCALE GENOMIC DNA]</scope>
    <source>
        <strain evidence="6 7">JCM 30396</strain>
    </source>
</reference>
<dbReference type="Gene3D" id="3.90.550.10">
    <property type="entry name" value="Spore Coat Polysaccharide Biosynthesis Protein SpsA, Chain A"/>
    <property type="match status" value="1"/>
</dbReference>
<dbReference type="Pfam" id="PF02350">
    <property type="entry name" value="Epimerase_2"/>
    <property type="match status" value="1"/>
</dbReference>
<name>A0A7I7T1M1_9MYCO</name>
<accession>A0A7I7T1M1</accession>
<dbReference type="InterPro" id="IPR029767">
    <property type="entry name" value="WecB-like"/>
</dbReference>
<dbReference type="PANTHER" id="PTHR43174">
    <property type="entry name" value="UDP-N-ACETYLGLUCOSAMINE 2-EPIMERASE"/>
    <property type="match status" value="1"/>
</dbReference>
<feature type="domain" description="UDP-N-acetylglucosamine 2-epimerase" evidence="5">
    <location>
        <begin position="28"/>
        <end position="371"/>
    </location>
</feature>
<dbReference type="CDD" id="cd03786">
    <property type="entry name" value="GTB_UDP-GlcNAc_2-Epimerase"/>
    <property type="match status" value="1"/>
</dbReference>